<keyword evidence="6" id="KW-1185">Reference proteome</keyword>
<evidence type="ECO:0000313" key="6">
    <source>
        <dbReference type="Proteomes" id="UP000014074"/>
    </source>
</evidence>
<dbReference type="GO" id="GO:0005829">
    <property type="term" value="C:cytosol"/>
    <property type="evidence" value="ECO:0007669"/>
    <property type="project" value="TreeGrafter"/>
</dbReference>
<keyword evidence="3" id="KW-0720">Serine protease</keyword>
<dbReference type="Proteomes" id="UP000014074">
    <property type="component" value="Unassembled WGS sequence"/>
</dbReference>
<dbReference type="GO" id="GO:0070012">
    <property type="term" value="F:oligopeptidase activity"/>
    <property type="evidence" value="ECO:0007669"/>
    <property type="project" value="TreeGrafter"/>
</dbReference>
<keyword evidence="3" id="KW-0645">Protease</keyword>
<dbReference type="OrthoDB" id="5049662at2759"/>
<evidence type="ECO:0000313" key="5">
    <source>
        <dbReference type="EMBL" id="EON99944.1"/>
    </source>
</evidence>
<name>R8BKY0_PHAM7</name>
<evidence type="ECO:0000256" key="2">
    <source>
        <dbReference type="ARBA" id="ARBA00005228"/>
    </source>
</evidence>
<proteinExistence type="inferred from homology"/>
<dbReference type="KEGG" id="tmn:UCRPA7_4517"/>
<dbReference type="RefSeq" id="XP_007915261.1">
    <property type="nucleotide sequence ID" value="XM_007917070.1"/>
</dbReference>
<dbReference type="InterPro" id="IPR002470">
    <property type="entry name" value="Peptidase_S9A"/>
</dbReference>
<dbReference type="GeneID" id="19324976"/>
<evidence type="ECO:0000259" key="4">
    <source>
        <dbReference type="Pfam" id="PF00326"/>
    </source>
</evidence>
<dbReference type="AlphaFoldDB" id="R8BKY0"/>
<dbReference type="InterPro" id="IPR029058">
    <property type="entry name" value="AB_hydrolase_fold"/>
</dbReference>
<dbReference type="Pfam" id="PF00326">
    <property type="entry name" value="Peptidase_S9"/>
    <property type="match status" value="1"/>
</dbReference>
<dbReference type="InterPro" id="IPR051167">
    <property type="entry name" value="Prolyl_oligopep/macrocyclase"/>
</dbReference>
<dbReference type="HOGENOM" id="CLU_011290_4_0_1"/>
<accession>R8BKY0</accession>
<dbReference type="PRINTS" id="PR00862">
    <property type="entry name" value="PROLIGOPTASE"/>
</dbReference>
<dbReference type="GO" id="GO:0004252">
    <property type="term" value="F:serine-type endopeptidase activity"/>
    <property type="evidence" value="ECO:0007669"/>
    <property type="project" value="UniProtKB-UniRule"/>
</dbReference>
<dbReference type="eggNOG" id="KOG2237">
    <property type="taxonomic scope" value="Eukaryota"/>
</dbReference>
<sequence>MPQKMIVEERLRSLVETDVNPPDRWIASQLFRLRKSASNTHGVLEYAERKPDGSHGEWQVVIDIAELSHTENKKYVFVDFDIQSRVLGPDASRILLYLSDGGSDLVSLVEVDVKKGGLVPGGFRADPDRLAAAWLDKDHILIQQSLTNGLKTVAGMPRTAFIWKRGTDLQDAKAVYTAPATDAISLVTSVGPTENGRALITRAVDYTTWIHYAVFLDGTVEELRLPSKQCLLVPPRTTSEHLVVSLVEKAVIRGVEVPGGSIVACSIDPDVPVDERASVVYVPEEGEFTPNIVADGLQASQSRVQLTVTKNGKERRLIMEHHNQTWKLVRSVPTAPGSHISLTSGDYYSNDFIMSESGLLHPIVSWLERADGRRDEFYAQPAAFDASGFTLDVQVANSKDGTPVDYVVLAPKESKHQPGELPVLITGYGVMGISILTRYLEPMFGGISLVPWLESGGALVVALIRGGGERGPDWHKDAQREKRQNSYDDFIAISEKLIKDGVTTSKHLGVFGVSGGGLLAAVVGIQRPDLYGAVVSDVPITDMLRYPTMGMGGAWMREFGDPKDPKMAKALRGYSPFHNVKEGVEYPPFLVTVSTKDDRVGVGHSRKLVAKMKDAGVSNVFLYEDEDGGHNVSDPFKNAGMMSRRVTFLIDSLQ</sequence>
<organism evidence="5 6">
    <name type="scientific">Phaeoacremonium minimum (strain UCR-PA7)</name>
    <name type="common">Esca disease fungus</name>
    <name type="synonym">Togninia minima</name>
    <dbReference type="NCBI Taxonomy" id="1286976"/>
    <lineage>
        <taxon>Eukaryota</taxon>
        <taxon>Fungi</taxon>
        <taxon>Dikarya</taxon>
        <taxon>Ascomycota</taxon>
        <taxon>Pezizomycotina</taxon>
        <taxon>Sordariomycetes</taxon>
        <taxon>Sordariomycetidae</taxon>
        <taxon>Togniniales</taxon>
        <taxon>Togniniaceae</taxon>
        <taxon>Phaeoacremonium</taxon>
    </lineage>
</organism>
<dbReference type="InterPro" id="IPR001375">
    <property type="entry name" value="Peptidase_S9_cat"/>
</dbReference>
<keyword evidence="3" id="KW-0378">Hydrolase</keyword>
<protein>
    <recommendedName>
        <fullName evidence="3">Prolyl endopeptidase</fullName>
        <ecNumber evidence="3">3.4.21.-</ecNumber>
    </recommendedName>
</protein>
<evidence type="ECO:0000256" key="1">
    <source>
        <dbReference type="ARBA" id="ARBA00001070"/>
    </source>
</evidence>
<dbReference type="SUPFAM" id="SSF53474">
    <property type="entry name" value="alpha/beta-Hydrolases"/>
    <property type="match status" value="1"/>
</dbReference>
<comment type="catalytic activity">
    <reaction evidence="1">
        <text>Hydrolysis of Pro-|-Xaa &gt;&gt; Ala-|-Xaa in oligopeptides.</text>
        <dbReference type="EC" id="3.4.21.26"/>
    </reaction>
</comment>
<comment type="similarity">
    <text evidence="2 3">Belongs to the peptidase S9A family.</text>
</comment>
<dbReference type="Gene3D" id="2.130.10.120">
    <property type="entry name" value="Prolyl oligopeptidase, N-terminal domain"/>
    <property type="match status" value="1"/>
</dbReference>
<dbReference type="GO" id="GO:0006508">
    <property type="term" value="P:proteolysis"/>
    <property type="evidence" value="ECO:0007669"/>
    <property type="project" value="UniProtKB-KW"/>
</dbReference>
<dbReference type="PANTHER" id="PTHR42881">
    <property type="entry name" value="PROLYL ENDOPEPTIDASE"/>
    <property type="match status" value="1"/>
</dbReference>
<dbReference type="EMBL" id="KB933120">
    <property type="protein sequence ID" value="EON99944.1"/>
    <property type="molecule type" value="Genomic_DNA"/>
</dbReference>
<evidence type="ECO:0000256" key="3">
    <source>
        <dbReference type="RuleBase" id="RU368024"/>
    </source>
</evidence>
<dbReference type="PANTHER" id="PTHR42881:SF2">
    <property type="entry name" value="PROLYL ENDOPEPTIDASE"/>
    <property type="match status" value="1"/>
</dbReference>
<feature type="domain" description="Peptidase S9 prolyl oligopeptidase catalytic" evidence="4">
    <location>
        <begin position="452"/>
        <end position="650"/>
    </location>
</feature>
<dbReference type="Gene3D" id="3.40.50.1820">
    <property type="entry name" value="alpha/beta hydrolase"/>
    <property type="match status" value="1"/>
</dbReference>
<reference evidence="6" key="1">
    <citation type="journal article" date="2013" name="Genome Announc.">
        <title>Draft genome sequence of the ascomycete Phaeoacremonium aleophilum strain UCR-PA7, a causal agent of the esca disease complex in grapevines.</title>
        <authorList>
            <person name="Blanco-Ulate B."/>
            <person name="Rolshausen P."/>
            <person name="Cantu D."/>
        </authorList>
    </citation>
    <scope>NUCLEOTIDE SEQUENCE [LARGE SCALE GENOMIC DNA]</scope>
    <source>
        <strain evidence="6">UCR-PA7</strain>
    </source>
</reference>
<gene>
    <name evidence="5" type="ORF">UCRPA7_4517</name>
</gene>
<dbReference type="SUPFAM" id="SSF50993">
    <property type="entry name" value="Peptidase/esterase 'gauge' domain"/>
    <property type="match status" value="1"/>
</dbReference>
<dbReference type="EC" id="3.4.21.-" evidence="3"/>